<feature type="compositionally biased region" description="Pro residues" evidence="1">
    <location>
        <begin position="411"/>
        <end position="427"/>
    </location>
</feature>
<feature type="domain" description="Glycerophosphoryl diester phosphodiesterase membrane" evidence="3">
    <location>
        <begin position="196"/>
        <end position="269"/>
    </location>
</feature>
<keyword evidence="2" id="KW-0812">Transmembrane</keyword>
<evidence type="ECO:0000313" key="4">
    <source>
        <dbReference type="EMBL" id="REE98459.1"/>
    </source>
</evidence>
<protein>
    <submittedName>
        <fullName evidence="4">Glycerophosphoryl diester phosphodiesterase family protein</fullName>
    </submittedName>
</protein>
<dbReference type="PANTHER" id="PTHR33133">
    <property type="entry name" value="OS08G0107100 PROTEIN-RELATED"/>
    <property type="match status" value="1"/>
</dbReference>
<feature type="transmembrane region" description="Helical" evidence="2">
    <location>
        <begin position="292"/>
        <end position="311"/>
    </location>
</feature>
<name>A0A3D9SR91_9ACTN</name>
<feature type="transmembrane region" description="Helical" evidence="2">
    <location>
        <begin position="237"/>
        <end position="259"/>
    </location>
</feature>
<dbReference type="PANTHER" id="PTHR33133:SF1">
    <property type="entry name" value="EXPRESSED PROTEIN-RELATED"/>
    <property type="match status" value="1"/>
</dbReference>
<feature type="region of interest" description="Disordered" evidence="1">
    <location>
        <begin position="358"/>
        <end position="436"/>
    </location>
</feature>
<feature type="transmembrane region" description="Helical" evidence="2">
    <location>
        <begin position="147"/>
        <end position="178"/>
    </location>
</feature>
<organism evidence="4 5">
    <name type="scientific">Thermomonospora umbrina</name>
    <dbReference type="NCBI Taxonomy" id="111806"/>
    <lineage>
        <taxon>Bacteria</taxon>
        <taxon>Bacillati</taxon>
        <taxon>Actinomycetota</taxon>
        <taxon>Actinomycetes</taxon>
        <taxon>Streptosporangiales</taxon>
        <taxon>Thermomonosporaceae</taxon>
        <taxon>Thermomonospora</taxon>
    </lineage>
</organism>
<sequence length="436" mass="45631">MGGAAHPASGAAGTAGAAEAAPDRAELLGGDIPFRPLGIAEILDGSIACIRRNPRAILGLSVLITGVIQVLNSVGGYLLLGDRAGDDLTPDPVMRSVGDQFALALLGLLVSAYGTLVLAGLLSPALSRTLFERPAPLRQVWRDTRPVFARLLGTAAVVLGVSLLGAVVPLLPFVLVLVTDGPPAVGVLAGLFGFPVGLALMVWLYVLWVLAVPAVVLERQTVRGALSRAFQLSRRRWWRTCGTLLLALLITIFMGFLALRIPFLVLQLVLFGDGTGEGPVLGALAVDTLGRIVSWSLITPFDAGVIALLYIDRRMRREGFDLDVMTRGRTAGPDALPGAESADGLDVWRPVDFPRAAAYPPLPDRPPHPFAPPVGPWGQGPPQPYPVGTPIQPPGGPHLPGGYGAQHGHRGPPPGHTPHAPQPPRAAPPNEWGGAG</sequence>
<proteinExistence type="predicted"/>
<feature type="compositionally biased region" description="Pro residues" evidence="1">
    <location>
        <begin position="360"/>
        <end position="397"/>
    </location>
</feature>
<dbReference type="EMBL" id="QTTT01000001">
    <property type="protein sequence ID" value="REE98459.1"/>
    <property type="molecule type" value="Genomic_DNA"/>
</dbReference>
<evidence type="ECO:0000259" key="3">
    <source>
        <dbReference type="Pfam" id="PF10110"/>
    </source>
</evidence>
<reference evidence="4 5" key="1">
    <citation type="submission" date="2018-08" db="EMBL/GenBank/DDBJ databases">
        <title>Sequencing the genomes of 1000 actinobacteria strains.</title>
        <authorList>
            <person name="Klenk H.-P."/>
        </authorList>
    </citation>
    <scope>NUCLEOTIDE SEQUENCE [LARGE SCALE GENOMIC DNA]</scope>
    <source>
        <strain evidence="4 5">DSM 43927</strain>
    </source>
</reference>
<keyword evidence="2" id="KW-1133">Transmembrane helix</keyword>
<keyword evidence="2" id="KW-0472">Membrane</keyword>
<evidence type="ECO:0000313" key="5">
    <source>
        <dbReference type="Proteomes" id="UP000256661"/>
    </source>
</evidence>
<accession>A0A3D9SR91</accession>
<dbReference type="AlphaFoldDB" id="A0A3D9SR91"/>
<gene>
    <name evidence="4" type="ORF">DFJ69_3948</name>
</gene>
<comment type="caution">
    <text evidence="4">The sequence shown here is derived from an EMBL/GenBank/DDBJ whole genome shotgun (WGS) entry which is preliminary data.</text>
</comment>
<evidence type="ECO:0000256" key="1">
    <source>
        <dbReference type="SAM" id="MobiDB-lite"/>
    </source>
</evidence>
<feature type="transmembrane region" description="Helical" evidence="2">
    <location>
        <begin position="56"/>
        <end position="80"/>
    </location>
</feature>
<dbReference type="InterPro" id="IPR018476">
    <property type="entry name" value="GlyceroP-diester-Pdiesterase_M"/>
</dbReference>
<feature type="transmembrane region" description="Helical" evidence="2">
    <location>
        <begin position="100"/>
        <end position="126"/>
    </location>
</feature>
<dbReference type="Proteomes" id="UP000256661">
    <property type="component" value="Unassembled WGS sequence"/>
</dbReference>
<evidence type="ECO:0000256" key="2">
    <source>
        <dbReference type="SAM" id="Phobius"/>
    </source>
</evidence>
<dbReference type="Pfam" id="PF10110">
    <property type="entry name" value="GPDPase_memb"/>
    <property type="match status" value="1"/>
</dbReference>
<keyword evidence="5" id="KW-1185">Reference proteome</keyword>
<feature type="transmembrane region" description="Helical" evidence="2">
    <location>
        <begin position="184"/>
        <end position="217"/>
    </location>
</feature>